<dbReference type="EMBL" id="JAGGJX010000003">
    <property type="protein sequence ID" value="MBP1855582.1"/>
    <property type="molecule type" value="Genomic_DNA"/>
</dbReference>
<evidence type="ECO:0000313" key="4">
    <source>
        <dbReference type="EMBL" id="MBP1855582.1"/>
    </source>
</evidence>
<dbReference type="PROSITE" id="PS01227">
    <property type="entry name" value="UPF0012"/>
    <property type="match status" value="1"/>
</dbReference>
<evidence type="ECO:0000259" key="3">
    <source>
        <dbReference type="PROSITE" id="PS50263"/>
    </source>
</evidence>
<dbReference type="PANTHER" id="PTHR23088">
    <property type="entry name" value="NITRILASE-RELATED"/>
    <property type="match status" value="1"/>
</dbReference>
<dbReference type="CDD" id="cd07572">
    <property type="entry name" value="nit"/>
    <property type="match status" value="1"/>
</dbReference>
<dbReference type="InterPro" id="IPR001110">
    <property type="entry name" value="UPF0012_CS"/>
</dbReference>
<dbReference type="InterPro" id="IPR036526">
    <property type="entry name" value="C-N_Hydrolase_sf"/>
</dbReference>
<accession>A0ABS4ECC2</accession>
<comment type="caution">
    <text evidence="4">The sequence shown here is derived from an EMBL/GenBank/DDBJ whole genome shotgun (WGS) entry which is preliminary data.</text>
</comment>
<evidence type="ECO:0000256" key="1">
    <source>
        <dbReference type="ARBA" id="ARBA00010613"/>
    </source>
</evidence>
<keyword evidence="5" id="KW-1185">Reference proteome</keyword>
<dbReference type="PROSITE" id="PS50263">
    <property type="entry name" value="CN_HYDROLASE"/>
    <property type="match status" value="1"/>
</dbReference>
<sequence>MSKYKIAVCQMKTTDDKEQNIEHAIDMVNIASKKGAELIILPEMFNCPYENKYFPNFAEEYPGETTQSLSNVAKKNHIYLVAGSIPELSSGKIYNTCYIYNRNGELIGRHRKIHLFDIDVKDKVYFKESDTLSAGNKVTVVDTDLGKIGIAICYDIRFPELSRMMALEGAEIIILPAAFNMTTGPAHWELSVRMRAIDNQVFFVGAAPARNNEASYTAYGNSRISDPWGDIIASADERECILYADIDRTMIGCIREQLPLLKHRRTDLY</sequence>
<name>A0ABS4ECC2_9FIRM</name>
<gene>
    <name evidence="4" type="ORF">J2Z43_001977</name>
</gene>
<evidence type="ECO:0000313" key="5">
    <source>
        <dbReference type="Proteomes" id="UP000767291"/>
    </source>
</evidence>
<dbReference type="Gene3D" id="3.60.110.10">
    <property type="entry name" value="Carbon-nitrogen hydrolase"/>
    <property type="match status" value="1"/>
</dbReference>
<protein>
    <submittedName>
        <fullName evidence="4">Amidohydrolase</fullName>
    </submittedName>
</protein>
<dbReference type="InterPro" id="IPR003010">
    <property type="entry name" value="C-N_Hydrolase"/>
</dbReference>
<comment type="similarity">
    <text evidence="1">Belongs to the carbon-nitrogen hydrolase superfamily. NIT1/NIT2 family.</text>
</comment>
<keyword evidence="2" id="KW-0378">Hydrolase</keyword>
<reference evidence="4 5" key="1">
    <citation type="submission" date="2021-03" db="EMBL/GenBank/DDBJ databases">
        <title>Genomic Encyclopedia of Type Strains, Phase IV (KMG-IV): sequencing the most valuable type-strain genomes for metagenomic binning, comparative biology and taxonomic classification.</title>
        <authorList>
            <person name="Goeker M."/>
        </authorList>
    </citation>
    <scope>NUCLEOTIDE SEQUENCE [LARGE SCALE GENOMIC DNA]</scope>
    <source>
        <strain evidence="4 5">DSM 1289</strain>
    </source>
</reference>
<proteinExistence type="inferred from homology"/>
<organism evidence="4 5">
    <name type="scientific">Metaclostridioides mangenotii</name>
    <dbReference type="NCBI Taxonomy" id="1540"/>
    <lineage>
        <taxon>Bacteria</taxon>
        <taxon>Bacillati</taxon>
        <taxon>Bacillota</taxon>
        <taxon>Clostridia</taxon>
        <taxon>Peptostreptococcales</taxon>
        <taxon>Peptostreptococcaceae</taxon>
        <taxon>Metaclostridioides</taxon>
    </lineage>
</organism>
<feature type="domain" description="CN hydrolase" evidence="3">
    <location>
        <begin position="4"/>
        <end position="248"/>
    </location>
</feature>
<dbReference type="Pfam" id="PF00795">
    <property type="entry name" value="CN_hydrolase"/>
    <property type="match status" value="1"/>
</dbReference>
<dbReference type="InterPro" id="IPR045254">
    <property type="entry name" value="Nit1/2_C-N_Hydrolase"/>
</dbReference>
<dbReference type="Proteomes" id="UP000767291">
    <property type="component" value="Unassembled WGS sequence"/>
</dbReference>
<dbReference type="PANTHER" id="PTHR23088:SF30">
    <property type="entry name" value="OMEGA-AMIDASE NIT2"/>
    <property type="match status" value="1"/>
</dbReference>
<dbReference type="SUPFAM" id="SSF56317">
    <property type="entry name" value="Carbon-nitrogen hydrolase"/>
    <property type="match status" value="1"/>
</dbReference>
<evidence type="ECO:0000256" key="2">
    <source>
        <dbReference type="ARBA" id="ARBA00022801"/>
    </source>
</evidence>
<dbReference type="RefSeq" id="WP_209456995.1">
    <property type="nucleotide sequence ID" value="NZ_BAAACS010000011.1"/>
</dbReference>